<accession>A0A7V7PQ70</accession>
<dbReference type="AlphaFoldDB" id="A0A7V7PQ70"/>
<reference evidence="3 4" key="1">
    <citation type="submission" date="2019-09" db="EMBL/GenBank/DDBJ databases">
        <title>YIM 132180 draft genome.</title>
        <authorList>
            <person name="Zhang K."/>
        </authorList>
    </citation>
    <scope>NUCLEOTIDE SEQUENCE [LARGE SCALE GENOMIC DNA]</scope>
    <source>
        <strain evidence="3 4">YIM 132180</strain>
    </source>
</reference>
<dbReference type="EMBL" id="VZDO01000005">
    <property type="protein sequence ID" value="KAB0680257.1"/>
    <property type="molecule type" value="Genomic_DNA"/>
</dbReference>
<sequence length="420" mass="44648">MLGPRWGCSGFVSMRGMSVRGLRKAGALRLRAPGRAGLAALALLPLLTTSVAYQDMTSLLEGGRAAPRWQAFFVPSPAGAIEKATVSFGAKTDGRVPAGAGVSAPGGELYTMDAPRPDVDSPDEARVNRREKTGRVLTVAPFAPPKAFTAGSILERQSLLTPPLSDDSTIQTTFLETDDPRGDLVQVAMNFEPAGGAIPLPTAAPAVMVASLDTKTARLGTGATAVTTAAVSETAALAYGPAEPAANPASTLFGRILRGSTGFVPPIGRNDHSWAATPLPAAAYSSKEQLCLANGIYFEARGESETGQAAVAQVILNRVRNPTYPDTICGVVYQNQNWRNRCQFSFACDGHRKRVTNKRAFSTALRIAGEVTRGETWLPEVGSATHYHATYVRPRWASAMKKVDKIGRHIFYRTYGGGWN</sequence>
<dbReference type="InterPro" id="IPR042047">
    <property type="entry name" value="SleB_dom1"/>
</dbReference>
<proteinExistence type="predicted"/>
<dbReference type="Pfam" id="PF07486">
    <property type="entry name" value="Hydrolase_2"/>
    <property type="match status" value="1"/>
</dbReference>
<keyword evidence="4" id="KW-1185">Reference proteome</keyword>
<dbReference type="Proteomes" id="UP000432089">
    <property type="component" value="Unassembled WGS sequence"/>
</dbReference>
<protein>
    <submittedName>
        <fullName evidence="3">Cell wall hydrolase</fullName>
    </submittedName>
</protein>
<name>A0A7V7PQ70_9HYPH</name>
<feature type="region of interest" description="Disordered" evidence="1">
    <location>
        <begin position="102"/>
        <end position="124"/>
    </location>
</feature>
<comment type="caution">
    <text evidence="3">The sequence shown here is derived from an EMBL/GenBank/DDBJ whole genome shotgun (WGS) entry which is preliminary data.</text>
</comment>
<evidence type="ECO:0000313" key="4">
    <source>
        <dbReference type="Proteomes" id="UP000432089"/>
    </source>
</evidence>
<feature type="compositionally biased region" description="Basic and acidic residues" evidence="1">
    <location>
        <begin position="115"/>
        <end position="124"/>
    </location>
</feature>
<evidence type="ECO:0000259" key="2">
    <source>
        <dbReference type="Pfam" id="PF07486"/>
    </source>
</evidence>
<dbReference type="Gene3D" id="1.10.10.2520">
    <property type="entry name" value="Cell wall hydrolase SleB, domain 1"/>
    <property type="match status" value="1"/>
</dbReference>
<evidence type="ECO:0000313" key="3">
    <source>
        <dbReference type="EMBL" id="KAB0680257.1"/>
    </source>
</evidence>
<organism evidence="3 4">
    <name type="scientific">Plantimonas leprariae</name>
    <dbReference type="NCBI Taxonomy" id="2615207"/>
    <lineage>
        <taxon>Bacteria</taxon>
        <taxon>Pseudomonadati</taxon>
        <taxon>Pseudomonadota</taxon>
        <taxon>Alphaproteobacteria</taxon>
        <taxon>Hyphomicrobiales</taxon>
        <taxon>Aurantimonadaceae</taxon>
        <taxon>Plantimonas</taxon>
    </lineage>
</organism>
<gene>
    <name evidence="3" type="ORF">F6X38_08745</name>
</gene>
<evidence type="ECO:0000256" key="1">
    <source>
        <dbReference type="SAM" id="MobiDB-lite"/>
    </source>
</evidence>
<keyword evidence="3" id="KW-0378">Hydrolase</keyword>
<dbReference type="InterPro" id="IPR011105">
    <property type="entry name" value="Cell_wall_hydrolase_SleB"/>
</dbReference>
<feature type="domain" description="Cell wall hydrolase SleB" evidence="2">
    <location>
        <begin position="302"/>
        <end position="412"/>
    </location>
</feature>
<dbReference type="GO" id="GO:0016787">
    <property type="term" value="F:hydrolase activity"/>
    <property type="evidence" value="ECO:0007669"/>
    <property type="project" value="UniProtKB-KW"/>
</dbReference>